<dbReference type="Proteomes" id="UP000055035">
    <property type="component" value="Unassembled WGS sequence"/>
</dbReference>
<dbReference type="GO" id="GO:0009432">
    <property type="term" value="P:SOS response"/>
    <property type="evidence" value="ECO:0007669"/>
    <property type="project" value="UniProtKB-UniRule"/>
</dbReference>
<evidence type="ECO:0000256" key="1">
    <source>
        <dbReference type="ARBA" id="ARBA00022490"/>
    </source>
</evidence>
<keyword evidence="9" id="KW-1185">Reference proteome</keyword>
<name>A0A0W0VCP1_9GAMM</name>
<keyword evidence="1 6" id="KW-0963">Cytoplasm</keyword>
<dbReference type="InterPro" id="IPR001238">
    <property type="entry name" value="DNA-binding_RecF"/>
</dbReference>
<dbReference type="InterPro" id="IPR027417">
    <property type="entry name" value="P-loop_NTPase"/>
</dbReference>
<gene>
    <name evidence="6 8" type="primary">recF</name>
    <name evidence="8" type="ORF">Ljor_2178</name>
</gene>
<evidence type="ECO:0000256" key="3">
    <source>
        <dbReference type="ARBA" id="ARBA00022741"/>
    </source>
</evidence>
<dbReference type="PATRIC" id="fig|456.5.peg.2342"/>
<organism evidence="8 9">
    <name type="scientific">Legionella jordanis</name>
    <dbReference type="NCBI Taxonomy" id="456"/>
    <lineage>
        <taxon>Bacteria</taxon>
        <taxon>Pseudomonadati</taxon>
        <taxon>Pseudomonadota</taxon>
        <taxon>Gammaproteobacteria</taxon>
        <taxon>Legionellales</taxon>
        <taxon>Legionellaceae</taxon>
        <taxon>Legionella</taxon>
    </lineage>
</organism>
<dbReference type="Gene3D" id="1.20.1050.90">
    <property type="entry name" value="RecF/RecN/SMC, N-terminal domain"/>
    <property type="match status" value="1"/>
</dbReference>
<dbReference type="STRING" id="456.Ljor_2178"/>
<keyword evidence="6" id="KW-0234">DNA repair</keyword>
<accession>A0A0W0VCP1</accession>
<dbReference type="GO" id="GO:0005737">
    <property type="term" value="C:cytoplasm"/>
    <property type="evidence" value="ECO:0007669"/>
    <property type="project" value="UniProtKB-SubCell"/>
</dbReference>
<dbReference type="HAMAP" id="MF_00365">
    <property type="entry name" value="RecF"/>
    <property type="match status" value="1"/>
</dbReference>
<evidence type="ECO:0000313" key="9">
    <source>
        <dbReference type="Proteomes" id="UP000055035"/>
    </source>
</evidence>
<dbReference type="InterPro" id="IPR003395">
    <property type="entry name" value="RecF/RecN/SMC_N"/>
</dbReference>
<dbReference type="PANTHER" id="PTHR32182">
    <property type="entry name" value="DNA REPLICATION AND REPAIR PROTEIN RECF"/>
    <property type="match status" value="1"/>
</dbReference>
<dbReference type="Pfam" id="PF02463">
    <property type="entry name" value="SMC_N"/>
    <property type="match status" value="1"/>
</dbReference>
<dbReference type="GO" id="GO:0005524">
    <property type="term" value="F:ATP binding"/>
    <property type="evidence" value="ECO:0007669"/>
    <property type="project" value="UniProtKB-UniRule"/>
</dbReference>
<comment type="caution">
    <text evidence="8">The sequence shown here is derived from an EMBL/GenBank/DDBJ whole genome shotgun (WGS) entry which is preliminary data.</text>
</comment>
<evidence type="ECO:0000256" key="5">
    <source>
        <dbReference type="ARBA" id="ARBA00023125"/>
    </source>
</evidence>
<sequence length="356" mass="40984">MSLAQLQIYHLRNITAARLDLHPKLNFIFGANGSGKTSFLEAIYLLGTGHSFRSREILPLITREQEALTVFARTSSDETISIQKALGSPTQVRLNGTACQASSELARFLPCQIFYQDIFQIIDAGPAVRRAVLDWGLFHVKQNYHDLWKHYKRALKQRNALLRQRANKEQLLPWNKILDQFGNELHQARLSYVQKLLPFFNQISLELSNIQCSFEYFKGWDRRETGKSLLQILESNYEQDIARQFSQYGPHQADLLFRVEANAAKQYLSRGQQKILLFALKLAQAHLTQKPCLYLFDDFTSELDEAHVNRLLQHMKTLSGQVFITTLALPSLSNLPDEFKLFQVDNGSVKEIERLN</sequence>
<dbReference type="RefSeq" id="WP_058471590.1">
    <property type="nucleotide sequence ID" value="NZ_CAAAIC010000001.1"/>
</dbReference>
<proteinExistence type="inferred from homology"/>
<dbReference type="Gene3D" id="3.40.50.300">
    <property type="entry name" value="P-loop containing nucleotide triphosphate hydrolases"/>
    <property type="match status" value="1"/>
</dbReference>
<dbReference type="AlphaFoldDB" id="A0A0W0VCP1"/>
<feature type="binding site" evidence="6">
    <location>
        <begin position="30"/>
        <end position="37"/>
    </location>
    <ligand>
        <name>ATP</name>
        <dbReference type="ChEBI" id="CHEBI:30616"/>
    </ligand>
</feature>
<keyword evidence="6" id="KW-0227">DNA damage</keyword>
<dbReference type="EMBL" id="LNYJ01000011">
    <property type="protein sequence ID" value="KTD17872.1"/>
    <property type="molecule type" value="Genomic_DNA"/>
</dbReference>
<dbReference type="NCBIfam" id="TIGR00611">
    <property type="entry name" value="recf"/>
    <property type="match status" value="1"/>
</dbReference>
<dbReference type="GO" id="GO:0006302">
    <property type="term" value="P:double-strand break repair"/>
    <property type="evidence" value="ECO:0007669"/>
    <property type="project" value="TreeGrafter"/>
</dbReference>
<dbReference type="GO" id="GO:0006260">
    <property type="term" value="P:DNA replication"/>
    <property type="evidence" value="ECO:0007669"/>
    <property type="project" value="UniProtKB-UniRule"/>
</dbReference>
<comment type="subcellular location">
    <subcellularLocation>
        <location evidence="6">Cytoplasm</location>
    </subcellularLocation>
</comment>
<dbReference type="PANTHER" id="PTHR32182:SF0">
    <property type="entry name" value="DNA REPLICATION AND REPAIR PROTEIN RECF"/>
    <property type="match status" value="1"/>
</dbReference>
<feature type="domain" description="RecF/RecN/SMC N-terminal" evidence="7">
    <location>
        <begin position="3"/>
        <end position="347"/>
    </location>
</feature>
<comment type="similarity">
    <text evidence="6">Belongs to the RecF family.</text>
</comment>
<keyword evidence="3 6" id="KW-0547">Nucleotide-binding</keyword>
<reference evidence="8 9" key="1">
    <citation type="submission" date="2015-11" db="EMBL/GenBank/DDBJ databases">
        <title>Genomic analysis of 38 Legionella species identifies large and diverse effector repertoires.</title>
        <authorList>
            <person name="Burstein D."/>
            <person name="Amaro F."/>
            <person name="Zusman T."/>
            <person name="Lifshitz Z."/>
            <person name="Cohen O."/>
            <person name="Gilbert J.A."/>
            <person name="Pupko T."/>
            <person name="Shuman H.A."/>
            <person name="Segal G."/>
        </authorList>
    </citation>
    <scope>NUCLEOTIDE SEQUENCE [LARGE SCALE GENOMIC DNA]</scope>
    <source>
        <strain evidence="8 9">BL-540</strain>
    </source>
</reference>
<keyword evidence="5 6" id="KW-0238">DNA-binding</keyword>
<evidence type="ECO:0000256" key="2">
    <source>
        <dbReference type="ARBA" id="ARBA00022705"/>
    </source>
</evidence>
<dbReference type="InterPro" id="IPR042174">
    <property type="entry name" value="RecF_2"/>
</dbReference>
<evidence type="ECO:0000313" key="8">
    <source>
        <dbReference type="EMBL" id="KTD17872.1"/>
    </source>
</evidence>
<keyword evidence="6" id="KW-0742">SOS response</keyword>
<dbReference type="SUPFAM" id="SSF52540">
    <property type="entry name" value="P-loop containing nucleoside triphosphate hydrolases"/>
    <property type="match status" value="1"/>
</dbReference>
<dbReference type="OrthoDB" id="9803889at2"/>
<evidence type="ECO:0000256" key="6">
    <source>
        <dbReference type="HAMAP-Rule" id="MF_00365"/>
    </source>
</evidence>
<keyword evidence="4 6" id="KW-0067">ATP-binding</keyword>
<dbReference type="GO" id="GO:0000731">
    <property type="term" value="P:DNA synthesis involved in DNA repair"/>
    <property type="evidence" value="ECO:0007669"/>
    <property type="project" value="TreeGrafter"/>
</dbReference>
<evidence type="ECO:0000256" key="4">
    <source>
        <dbReference type="ARBA" id="ARBA00022840"/>
    </source>
</evidence>
<evidence type="ECO:0000259" key="7">
    <source>
        <dbReference type="Pfam" id="PF02463"/>
    </source>
</evidence>
<dbReference type="GO" id="GO:0003697">
    <property type="term" value="F:single-stranded DNA binding"/>
    <property type="evidence" value="ECO:0007669"/>
    <property type="project" value="UniProtKB-UniRule"/>
</dbReference>
<keyword evidence="2 6" id="KW-0235">DNA replication</keyword>
<comment type="function">
    <text evidence="6">The RecF protein is involved in DNA metabolism; it is required for DNA replication and normal SOS inducibility. RecF binds preferentially to single-stranded, linear DNA. It also seems to bind ATP.</text>
</comment>
<protein>
    <recommendedName>
        <fullName evidence="6">DNA replication and repair protein RecF</fullName>
    </recommendedName>
</protein>